<feature type="transmembrane region" description="Helical" evidence="1">
    <location>
        <begin position="132"/>
        <end position="153"/>
    </location>
</feature>
<feature type="transmembrane region" description="Helical" evidence="1">
    <location>
        <begin position="105"/>
        <end position="123"/>
    </location>
</feature>
<feature type="signal peptide" evidence="2">
    <location>
        <begin position="1"/>
        <end position="25"/>
    </location>
</feature>
<keyword evidence="2" id="KW-0732">Signal</keyword>
<evidence type="ECO:0000256" key="2">
    <source>
        <dbReference type="SAM" id="SignalP"/>
    </source>
</evidence>
<gene>
    <name evidence="3" type="ORF">NVS32_02875</name>
</gene>
<comment type="caution">
    <text evidence="3">The sequence shown here is derived from an EMBL/GenBank/DDBJ whole genome shotgun (WGS) entry which is preliminary data.</text>
</comment>
<accession>A0ABT1Z6Q5</accession>
<dbReference type="RefSeq" id="WP_258498566.1">
    <property type="nucleotide sequence ID" value="NZ_JANSKA010000001.1"/>
</dbReference>
<feature type="transmembrane region" description="Helical" evidence="1">
    <location>
        <begin position="236"/>
        <end position="258"/>
    </location>
</feature>
<feature type="chain" id="PRO_5045170236" description="TrbL/VirB6 plasmid conjugal transfer protein" evidence="2">
    <location>
        <begin position="26"/>
        <end position="302"/>
    </location>
</feature>
<name>A0ABT1Z6Q5_9ACTN</name>
<keyword evidence="4" id="KW-1185">Reference proteome</keyword>
<dbReference type="EMBL" id="JANSKA010000001">
    <property type="protein sequence ID" value="MCR9035893.1"/>
    <property type="molecule type" value="Genomic_DNA"/>
</dbReference>
<keyword evidence="1" id="KW-0812">Transmembrane</keyword>
<proteinExistence type="predicted"/>
<keyword evidence="1" id="KW-0472">Membrane</keyword>
<protein>
    <recommendedName>
        <fullName evidence="5">TrbL/VirB6 plasmid conjugal transfer protein</fullName>
    </recommendedName>
</protein>
<evidence type="ECO:0000313" key="3">
    <source>
        <dbReference type="EMBL" id="MCR9035893.1"/>
    </source>
</evidence>
<evidence type="ECO:0000256" key="1">
    <source>
        <dbReference type="SAM" id="Phobius"/>
    </source>
</evidence>
<organism evidence="3 4">
    <name type="scientific">Tractidigestivibacter montrealensis</name>
    <dbReference type="NCBI Taxonomy" id="2972466"/>
    <lineage>
        <taxon>Bacteria</taxon>
        <taxon>Bacillati</taxon>
        <taxon>Actinomycetota</taxon>
        <taxon>Coriobacteriia</taxon>
        <taxon>Coriobacteriales</taxon>
        <taxon>Atopobiaceae</taxon>
        <taxon>Tractidigestivibacter</taxon>
    </lineage>
</organism>
<keyword evidence="1" id="KW-1133">Transmembrane helix</keyword>
<dbReference type="Proteomes" id="UP001204320">
    <property type="component" value="Unassembled WGS sequence"/>
</dbReference>
<sequence>MSRRARVIVTVVLAVLALVSAFPVATHFSAPETYTSVNETLDSQKSTALGLVATATTASVAVSAIPDDVGTPIANQLADLSGKLAVVLAIIYLEKFLLTTFGLIAFRWFVPAGIFLLCLWMWLRGRWSPSRVLFVWGVKLLVVALALVTLVPVSTGITQNITTQYQTSLLAEKASQEANQTSETVYEDNTNQDTEESQNILEMLGSAISSGVDALASGAADAANAVGEQLNSLVDAVAMSIVTSCLVPLAVLLLYFWLIKLFTGADLTGYVSKAQGVVGSAVRGASSAARGAVKRHRASTSK</sequence>
<evidence type="ECO:0000313" key="4">
    <source>
        <dbReference type="Proteomes" id="UP001204320"/>
    </source>
</evidence>
<evidence type="ECO:0008006" key="5">
    <source>
        <dbReference type="Google" id="ProtNLM"/>
    </source>
</evidence>
<reference evidence="3 4" key="1">
    <citation type="submission" date="2022-08" db="EMBL/GenBank/DDBJ databases">
        <title>Tractidigestivibacter montrealensis type strain KD21.</title>
        <authorList>
            <person name="Diop K."/>
            <person name="Richard C."/>
            <person name="Routy B."/>
        </authorList>
    </citation>
    <scope>NUCLEOTIDE SEQUENCE [LARGE SCALE GENOMIC DNA]</scope>
    <source>
        <strain evidence="3 4">KD21</strain>
    </source>
</reference>